<evidence type="ECO:0000256" key="4">
    <source>
        <dbReference type="ARBA" id="ARBA00023163"/>
    </source>
</evidence>
<dbReference type="RefSeq" id="WP_114407047.1">
    <property type="nucleotide sequence ID" value="NZ_QOWE01000012.1"/>
</dbReference>
<dbReference type="Proteomes" id="UP000253383">
    <property type="component" value="Unassembled WGS sequence"/>
</dbReference>
<gene>
    <name evidence="5" type="ORF">DUE52_16100</name>
</gene>
<dbReference type="InterPro" id="IPR036388">
    <property type="entry name" value="WH-like_DNA-bd_sf"/>
</dbReference>
<keyword evidence="2" id="KW-0805">Transcription regulation</keyword>
<protein>
    <submittedName>
        <fullName evidence="5">BlaI/MecI/CopY family transcriptional regulator</fullName>
    </submittedName>
</protein>
<dbReference type="InterPro" id="IPR036390">
    <property type="entry name" value="WH_DNA-bd_sf"/>
</dbReference>
<dbReference type="SUPFAM" id="SSF46785">
    <property type="entry name" value="Winged helix' DNA-binding domain"/>
    <property type="match status" value="1"/>
</dbReference>
<keyword evidence="6" id="KW-1185">Reference proteome</keyword>
<dbReference type="GO" id="GO:0003677">
    <property type="term" value="F:DNA binding"/>
    <property type="evidence" value="ECO:0007669"/>
    <property type="project" value="UniProtKB-KW"/>
</dbReference>
<reference evidence="5 6" key="1">
    <citation type="submission" date="2018-07" db="EMBL/GenBank/DDBJ databases">
        <title>Genome analysis of Larkinella rosea.</title>
        <authorList>
            <person name="Zhou Z."/>
            <person name="Wang G."/>
        </authorList>
    </citation>
    <scope>NUCLEOTIDE SEQUENCE [LARGE SCALE GENOMIC DNA]</scope>
    <source>
        <strain evidence="6">zzj9</strain>
    </source>
</reference>
<evidence type="ECO:0000256" key="1">
    <source>
        <dbReference type="ARBA" id="ARBA00011046"/>
    </source>
</evidence>
<keyword evidence="3" id="KW-0238">DNA-binding</keyword>
<dbReference type="Pfam" id="PF03965">
    <property type="entry name" value="Penicillinase_R"/>
    <property type="match status" value="1"/>
</dbReference>
<keyword evidence="4" id="KW-0804">Transcription</keyword>
<dbReference type="EMBL" id="QOWE01000012">
    <property type="protein sequence ID" value="RCR68628.1"/>
    <property type="molecule type" value="Genomic_DNA"/>
</dbReference>
<evidence type="ECO:0000313" key="6">
    <source>
        <dbReference type="Proteomes" id="UP000253383"/>
    </source>
</evidence>
<proteinExistence type="inferred from homology"/>
<dbReference type="InterPro" id="IPR005650">
    <property type="entry name" value="BlaI_family"/>
</dbReference>
<organism evidence="5 6">
    <name type="scientific">Larkinella punicea</name>
    <dbReference type="NCBI Taxonomy" id="2315727"/>
    <lineage>
        <taxon>Bacteria</taxon>
        <taxon>Pseudomonadati</taxon>
        <taxon>Bacteroidota</taxon>
        <taxon>Cytophagia</taxon>
        <taxon>Cytophagales</taxon>
        <taxon>Spirosomataceae</taxon>
        <taxon>Larkinella</taxon>
    </lineage>
</organism>
<comment type="similarity">
    <text evidence="1">Belongs to the BlaI transcriptional regulatory family.</text>
</comment>
<comment type="caution">
    <text evidence="5">The sequence shown here is derived from an EMBL/GenBank/DDBJ whole genome shotgun (WGS) entry which is preliminary data.</text>
</comment>
<dbReference type="PIRSF" id="PIRSF019455">
    <property type="entry name" value="CopR_AtkY"/>
    <property type="match status" value="1"/>
</dbReference>
<evidence type="ECO:0000256" key="3">
    <source>
        <dbReference type="ARBA" id="ARBA00023125"/>
    </source>
</evidence>
<evidence type="ECO:0000256" key="2">
    <source>
        <dbReference type="ARBA" id="ARBA00023015"/>
    </source>
</evidence>
<sequence>MNDSKNKNTPSTEPTKAELEILQVLWRHGPSTVRFVNEELNQQKREVNYSSTLKLMQIMFEKGLVRRDESQMKHKYESAVEESVTKNLLLNRFVDTLYEGSATNLMLQLLGNQKTSKEEIEAIKALIRTLESDQ</sequence>
<dbReference type="GO" id="GO:0045892">
    <property type="term" value="P:negative regulation of DNA-templated transcription"/>
    <property type="evidence" value="ECO:0007669"/>
    <property type="project" value="InterPro"/>
</dbReference>
<dbReference type="Gene3D" id="1.10.10.10">
    <property type="entry name" value="Winged helix-like DNA-binding domain superfamily/Winged helix DNA-binding domain"/>
    <property type="match status" value="1"/>
</dbReference>
<accession>A0A368JLU8</accession>
<dbReference type="OrthoDB" id="279010at2"/>
<dbReference type="AlphaFoldDB" id="A0A368JLU8"/>
<name>A0A368JLU8_9BACT</name>
<evidence type="ECO:0000313" key="5">
    <source>
        <dbReference type="EMBL" id="RCR68628.1"/>
    </source>
</evidence>
<dbReference type="Gene3D" id="1.10.4040.10">
    <property type="entry name" value="Penicillinase repressor domain"/>
    <property type="match status" value="1"/>
</dbReference>